<dbReference type="Pfam" id="PF10740">
    <property type="entry name" value="DUF2529"/>
    <property type="match status" value="1"/>
</dbReference>
<gene>
    <name evidence="2" type="ORF">GCM10007380_35060</name>
</gene>
<feature type="domain" description="DUF2529" evidence="1">
    <location>
        <begin position="1"/>
        <end position="169"/>
    </location>
</feature>
<evidence type="ECO:0000313" key="3">
    <source>
        <dbReference type="Proteomes" id="UP000626244"/>
    </source>
</evidence>
<organism evidence="2 3">
    <name type="scientific">Gottfriedia solisilvae</name>
    <dbReference type="NCBI Taxonomy" id="1516104"/>
    <lineage>
        <taxon>Bacteria</taxon>
        <taxon>Bacillati</taxon>
        <taxon>Bacillota</taxon>
        <taxon>Bacilli</taxon>
        <taxon>Bacillales</taxon>
        <taxon>Bacillaceae</taxon>
        <taxon>Gottfriedia</taxon>
    </lineage>
</organism>
<dbReference type="EMBL" id="BMHB01000002">
    <property type="protein sequence ID" value="GGI16858.1"/>
    <property type="molecule type" value="Genomic_DNA"/>
</dbReference>
<evidence type="ECO:0000313" key="2">
    <source>
        <dbReference type="EMBL" id="GGI16858.1"/>
    </source>
</evidence>
<reference evidence="3" key="1">
    <citation type="journal article" date="2019" name="Int. J. Syst. Evol. Microbiol.">
        <title>The Global Catalogue of Microorganisms (GCM) 10K type strain sequencing project: providing services to taxonomists for standard genome sequencing and annotation.</title>
        <authorList>
            <consortium name="The Broad Institute Genomics Platform"/>
            <consortium name="The Broad Institute Genome Sequencing Center for Infectious Disease"/>
            <person name="Wu L."/>
            <person name="Ma J."/>
        </authorList>
    </citation>
    <scope>NUCLEOTIDE SEQUENCE [LARGE SCALE GENOMIC DNA]</scope>
    <source>
        <strain evidence="3">CGMCC 1.14993</strain>
    </source>
</reference>
<keyword evidence="3" id="KW-1185">Reference proteome</keyword>
<dbReference type="InterPro" id="IPR019676">
    <property type="entry name" value="DUF2529"/>
</dbReference>
<sequence>MLKIFTTQLNGVFQKILKQEEVFEDASRFLAQAIVGEGKVYVHGAKEFSGIVSEIKYGEDTHQSFEPLFEESQMKSLSSVDRVLLFAKQADDEEVIQIANTLTKNGIGFVVVSTVIENDSLSDLADIFINYELTRKLVPTEEGDRIGLPTLLTGLFIYHCLLLTINEILADFE</sequence>
<accession>A0A8J3ALV6</accession>
<comment type="caution">
    <text evidence="2">The sequence shown here is derived from an EMBL/GenBank/DDBJ whole genome shotgun (WGS) entry which is preliminary data.</text>
</comment>
<evidence type="ECO:0000259" key="1">
    <source>
        <dbReference type="Pfam" id="PF10740"/>
    </source>
</evidence>
<dbReference type="Gene3D" id="3.40.50.10490">
    <property type="entry name" value="Glucose-6-phosphate isomerase like protein, domain 1"/>
    <property type="match status" value="1"/>
</dbReference>
<dbReference type="SUPFAM" id="SSF53697">
    <property type="entry name" value="SIS domain"/>
    <property type="match status" value="1"/>
</dbReference>
<dbReference type="OrthoDB" id="2737584at2"/>
<protein>
    <recommendedName>
        <fullName evidence="1">DUF2529 domain-containing protein</fullName>
    </recommendedName>
</protein>
<dbReference type="GO" id="GO:0097367">
    <property type="term" value="F:carbohydrate derivative binding"/>
    <property type="evidence" value="ECO:0007669"/>
    <property type="project" value="InterPro"/>
</dbReference>
<dbReference type="Proteomes" id="UP000626244">
    <property type="component" value="Unassembled WGS sequence"/>
</dbReference>
<dbReference type="AlphaFoldDB" id="A0A8J3ALV6"/>
<dbReference type="GO" id="GO:1901135">
    <property type="term" value="P:carbohydrate derivative metabolic process"/>
    <property type="evidence" value="ECO:0007669"/>
    <property type="project" value="InterPro"/>
</dbReference>
<dbReference type="InterPro" id="IPR046348">
    <property type="entry name" value="SIS_dom_sf"/>
</dbReference>
<name>A0A8J3ALV6_9BACI</name>
<dbReference type="RefSeq" id="WP_088001446.1">
    <property type="nucleotide sequence ID" value="NZ_BMHB01000002.1"/>
</dbReference>
<proteinExistence type="predicted"/>